<dbReference type="SUPFAM" id="SSF56801">
    <property type="entry name" value="Acetyl-CoA synthetase-like"/>
    <property type="match status" value="1"/>
</dbReference>
<organism evidence="6 7">
    <name type="scientific">Streptomyces laurentii</name>
    <dbReference type="NCBI Taxonomy" id="39478"/>
    <lineage>
        <taxon>Bacteria</taxon>
        <taxon>Bacillati</taxon>
        <taxon>Actinomycetota</taxon>
        <taxon>Actinomycetes</taxon>
        <taxon>Kitasatosporales</taxon>
        <taxon>Streptomycetaceae</taxon>
        <taxon>Streptomyces</taxon>
    </lineage>
</organism>
<dbReference type="Proteomes" id="UP000217676">
    <property type="component" value="Chromosome"/>
</dbReference>
<evidence type="ECO:0000313" key="6">
    <source>
        <dbReference type="EMBL" id="BAU88326.1"/>
    </source>
</evidence>
<dbReference type="InterPro" id="IPR020845">
    <property type="entry name" value="AMP-binding_CS"/>
</dbReference>
<feature type="domain" description="AMP-dependent synthetase/ligase" evidence="4">
    <location>
        <begin position="58"/>
        <end position="420"/>
    </location>
</feature>
<protein>
    <submittedName>
        <fullName evidence="6">Long-chain-fatty-acid--CoA ligase</fullName>
    </submittedName>
</protein>
<dbReference type="KEGG" id="slau:SLA_7461"/>
<feature type="compositionally biased region" description="Low complexity" evidence="3">
    <location>
        <begin position="1"/>
        <end position="14"/>
    </location>
</feature>
<feature type="region of interest" description="Disordered" evidence="3">
    <location>
        <begin position="1"/>
        <end position="22"/>
    </location>
</feature>
<dbReference type="InterPro" id="IPR025110">
    <property type="entry name" value="AMP-bd_C"/>
</dbReference>
<comment type="similarity">
    <text evidence="1">Belongs to the ATP-dependent AMP-binding enzyme family.</text>
</comment>
<dbReference type="PANTHER" id="PTHR43201">
    <property type="entry name" value="ACYL-COA SYNTHETASE"/>
    <property type="match status" value="1"/>
</dbReference>
<dbReference type="GO" id="GO:0006631">
    <property type="term" value="P:fatty acid metabolic process"/>
    <property type="evidence" value="ECO:0007669"/>
    <property type="project" value="TreeGrafter"/>
</dbReference>
<keyword evidence="7" id="KW-1185">Reference proteome</keyword>
<dbReference type="InterPro" id="IPR000873">
    <property type="entry name" value="AMP-dep_synth/lig_dom"/>
</dbReference>
<dbReference type="AlphaFoldDB" id="A0A169PRD5"/>
<dbReference type="InterPro" id="IPR042099">
    <property type="entry name" value="ANL_N_sf"/>
</dbReference>
<evidence type="ECO:0000256" key="1">
    <source>
        <dbReference type="ARBA" id="ARBA00006432"/>
    </source>
</evidence>
<evidence type="ECO:0000256" key="2">
    <source>
        <dbReference type="ARBA" id="ARBA00022598"/>
    </source>
</evidence>
<proteinExistence type="inferred from homology"/>
<dbReference type="PROSITE" id="PS00455">
    <property type="entry name" value="AMP_BINDING"/>
    <property type="match status" value="1"/>
</dbReference>
<dbReference type="Gene3D" id="3.30.300.30">
    <property type="match status" value="1"/>
</dbReference>
<dbReference type="Pfam" id="PF00501">
    <property type="entry name" value="AMP-binding"/>
    <property type="match status" value="1"/>
</dbReference>
<dbReference type="InterPro" id="IPR045851">
    <property type="entry name" value="AMP-bd_C_sf"/>
</dbReference>
<feature type="domain" description="AMP-binding enzyme C-terminal" evidence="5">
    <location>
        <begin position="472"/>
        <end position="548"/>
    </location>
</feature>
<evidence type="ECO:0000313" key="7">
    <source>
        <dbReference type="Proteomes" id="UP000217676"/>
    </source>
</evidence>
<dbReference type="PANTHER" id="PTHR43201:SF5">
    <property type="entry name" value="MEDIUM-CHAIN ACYL-COA LIGASE ACSF2, MITOCHONDRIAL"/>
    <property type="match status" value="1"/>
</dbReference>
<evidence type="ECO:0000259" key="4">
    <source>
        <dbReference type="Pfam" id="PF00501"/>
    </source>
</evidence>
<sequence>MQVTAPAAPRTATPHDGFPYAGLPHTGLPRVDALLTESFRPADTEAPLSDHTVGSLLREVAAGRPDALALESVPDDGGVPRRWTYAELLAEAESVAGGLRQRVGLGARVALWAPNVPEWPIVAYAAALAGVTLVTLNPALRAGELTHALRTSGAEMLIHADVARGYDMAATVRAVTPGLPGLRHVVPLAAWESLRGAAPLPSREEIAAVPAQIQFTSGTTGDPKAVLLSHRSVVNVARLTFEGLGVHDGATVVSPLPMFHTAGCVISCLGPLWSGGVFTLLERFDPKVLFEVLRRSPGAVLTSVPTVLSALNDVARAADGAPARLSSVLTGAAPVRPQLITETEELFSTTVFNLYGQTELASVVTLTRPDDTAEDKTGTVGRPLPHVACKIVAPDTGRVRPLGVPGEICARGYQQLLAYYGDAEATARKVDADGWLHTGDIGSMDATGAVRIEGRLSDLIIRGGENIAPGPVESFLSTLPGVRDAVVVGVPDDRWGEIVAAVLLPAADRPEGPDVEECVALCRERLSPHKIPARWYLADGLPLTASGKIQKFRVRELIAEGVLPRLDAPRA</sequence>
<reference evidence="6 7" key="1">
    <citation type="journal article" date="2016" name="Genome Announc.">
        <title>Complete Genome Sequence of Thiostrepton-Producing Streptomyces laurentii ATCC 31255.</title>
        <authorList>
            <person name="Doi K."/>
            <person name="Fujino Y."/>
            <person name="Nagayoshi Y."/>
            <person name="Ohshima T."/>
            <person name="Ogata S."/>
        </authorList>
    </citation>
    <scope>NUCLEOTIDE SEQUENCE [LARGE SCALE GENOMIC DNA]</scope>
    <source>
        <strain evidence="6 7">ATCC 31255</strain>
    </source>
</reference>
<gene>
    <name evidence="6" type="ORF">SLA_7461</name>
</gene>
<keyword evidence="2 6" id="KW-0436">Ligase</keyword>
<dbReference type="EMBL" id="AP017424">
    <property type="protein sequence ID" value="BAU88326.1"/>
    <property type="molecule type" value="Genomic_DNA"/>
</dbReference>
<dbReference type="Pfam" id="PF13193">
    <property type="entry name" value="AMP-binding_C"/>
    <property type="match status" value="1"/>
</dbReference>
<evidence type="ECO:0000256" key="3">
    <source>
        <dbReference type="SAM" id="MobiDB-lite"/>
    </source>
</evidence>
<dbReference type="GO" id="GO:0031956">
    <property type="term" value="F:medium-chain fatty acid-CoA ligase activity"/>
    <property type="evidence" value="ECO:0007669"/>
    <property type="project" value="TreeGrafter"/>
</dbReference>
<accession>A0A169PRD5</accession>
<dbReference type="Gene3D" id="3.40.50.12780">
    <property type="entry name" value="N-terminal domain of ligase-like"/>
    <property type="match status" value="1"/>
</dbReference>
<name>A0A169PRD5_STRLU</name>
<evidence type="ECO:0000259" key="5">
    <source>
        <dbReference type="Pfam" id="PF13193"/>
    </source>
</evidence>